<comment type="caution">
    <text evidence="5">The sequence shown here is derived from an EMBL/GenBank/DDBJ whole genome shotgun (WGS) entry which is preliminary data.</text>
</comment>
<dbReference type="Proteomes" id="UP001187531">
    <property type="component" value="Unassembled WGS sequence"/>
</dbReference>
<feature type="domain" description="Single" evidence="4">
    <location>
        <begin position="36"/>
        <end position="108"/>
    </location>
</feature>
<name>A0AA88IDJ0_ARTSF</name>
<proteinExistence type="predicted"/>
<dbReference type="AlphaFoldDB" id="A0AA88IDJ0"/>
<dbReference type="EMBL" id="JAVRJZ010000002">
    <property type="protein sequence ID" value="KAK2726153.1"/>
    <property type="molecule type" value="Genomic_DNA"/>
</dbReference>
<feature type="chain" id="PRO_5041851752" description="Single domain-containing protein" evidence="3">
    <location>
        <begin position="17"/>
        <end position="116"/>
    </location>
</feature>
<accession>A0AA88IDJ0</accession>
<evidence type="ECO:0000256" key="3">
    <source>
        <dbReference type="SAM" id="SignalP"/>
    </source>
</evidence>
<dbReference type="Pfam" id="PF15430">
    <property type="entry name" value="SVWC"/>
    <property type="match status" value="1"/>
</dbReference>
<evidence type="ECO:0000313" key="5">
    <source>
        <dbReference type="EMBL" id="KAK2726153.1"/>
    </source>
</evidence>
<keyword evidence="3" id="KW-0732">Signal</keyword>
<dbReference type="GO" id="GO:0005576">
    <property type="term" value="C:extracellular region"/>
    <property type="evidence" value="ECO:0007669"/>
    <property type="project" value="UniProtKB-SubCell"/>
</dbReference>
<evidence type="ECO:0000313" key="6">
    <source>
        <dbReference type="Proteomes" id="UP001187531"/>
    </source>
</evidence>
<reference evidence="5" key="1">
    <citation type="submission" date="2023-07" db="EMBL/GenBank/DDBJ databases">
        <title>Chromosome-level genome assembly of Artemia franciscana.</title>
        <authorList>
            <person name="Jo E."/>
        </authorList>
    </citation>
    <scope>NUCLEOTIDE SEQUENCE</scope>
    <source>
        <tissue evidence="5">Whole body</tissue>
    </source>
</reference>
<feature type="signal peptide" evidence="3">
    <location>
        <begin position="1"/>
        <end position="16"/>
    </location>
</feature>
<organism evidence="5 6">
    <name type="scientific">Artemia franciscana</name>
    <name type="common">Brine shrimp</name>
    <name type="synonym">Artemia sanfranciscana</name>
    <dbReference type="NCBI Taxonomy" id="6661"/>
    <lineage>
        <taxon>Eukaryota</taxon>
        <taxon>Metazoa</taxon>
        <taxon>Ecdysozoa</taxon>
        <taxon>Arthropoda</taxon>
        <taxon>Crustacea</taxon>
        <taxon>Branchiopoda</taxon>
        <taxon>Anostraca</taxon>
        <taxon>Artemiidae</taxon>
        <taxon>Artemia</taxon>
    </lineage>
</organism>
<dbReference type="InterPro" id="IPR029277">
    <property type="entry name" value="SVWC_dom"/>
</dbReference>
<evidence type="ECO:0000259" key="4">
    <source>
        <dbReference type="SMART" id="SM01318"/>
    </source>
</evidence>
<evidence type="ECO:0000256" key="2">
    <source>
        <dbReference type="ARBA" id="ARBA00022525"/>
    </source>
</evidence>
<keyword evidence="6" id="KW-1185">Reference proteome</keyword>
<gene>
    <name evidence="5" type="ORF">QYM36_000568</name>
</gene>
<dbReference type="SMART" id="SM01318">
    <property type="entry name" value="SVWC"/>
    <property type="match status" value="1"/>
</dbReference>
<keyword evidence="2" id="KW-0964">Secreted</keyword>
<evidence type="ECO:0000256" key="1">
    <source>
        <dbReference type="ARBA" id="ARBA00004613"/>
    </source>
</evidence>
<protein>
    <recommendedName>
        <fullName evidence="4">Single domain-containing protein</fullName>
    </recommendedName>
</protein>
<sequence>MKTILVFVAVVAIAIAQQPSTRVLPADVLRDFPGVCFASTSCKTHKVGEKWSLAPFCGISECIKGDDGKLLEKVSDCGPLPKPNNKCKLSPKTNLNATFPDCCPKFDCEPGVKLEF</sequence>
<comment type="subcellular location">
    <subcellularLocation>
        <location evidence="1">Secreted</location>
    </subcellularLocation>
</comment>
<dbReference type="EMBL" id="JAVRJZ010000002">
    <property type="protein sequence ID" value="KAK2726154.1"/>
    <property type="molecule type" value="Genomic_DNA"/>
</dbReference>